<accession>A0ABT1LD04</accession>
<proteinExistence type="predicted"/>
<evidence type="ECO:0000313" key="2">
    <source>
        <dbReference type="Proteomes" id="UP001205890"/>
    </source>
</evidence>
<organism evidence="1 2">
    <name type="scientific">Alsobacter ponti</name>
    <dbReference type="NCBI Taxonomy" id="2962936"/>
    <lineage>
        <taxon>Bacteria</taxon>
        <taxon>Pseudomonadati</taxon>
        <taxon>Pseudomonadota</taxon>
        <taxon>Alphaproteobacteria</taxon>
        <taxon>Hyphomicrobiales</taxon>
        <taxon>Alsobacteraceae</taxon>
        <taxon>Alsobacter</taxon>
    </lineage>
</organism>
<reference evidence="1 2" key="1">
    <citation type="submission" date="2022-07" db="EMBL/GenBank/DDBJ databases">
        <authorList>
            <person name="Li W.-J."/>
            <person name="Deng Q.-Q."/>
        </authorList>
    </citation>
    <scope>NUCLEOTIDE SEQUENCE [LARGE SCALE GENOMIC DNA]</scope>
    <source>
        <strain evidence="1 2">SYSU M60028</strain>
    </source>
</reference>
<name>A0ABT1LD04_9HYPH</name>
<protein>
    <submittedName>
        <fullName evidence="1">Uncharacterized protein</fullName>
    </submittedName>
</protein>
<dbReference type="RefSeq" id="WP_254742759.1">
    <property type="nucleotide sequence ID" value="NZ_JANCLU010000011.1"/>
</dbReference>
<evidence type="ECO:0000313" key="1">
    <source>
        <dbReference type="EMBL" id="MCP8939387.1"/>
    </source>
</evidence>
<keyword evidence="2" id="KW-1185">Reference proteome</keyword>
<comment type="caution">
    <text evidence="1">The sequence shown here is derived from an EMBL/GenBank/DDBJ whole genome shotgun (WGS) entry which is preliminary data.</text>
</comment>
<dbReference type="EMBL" id="JANCLU010000011">
    <property type="protein sequence ID" value="MCP8939387.1"/>
    <property type="molecule type" value="Genomic_DNA"/>
</dbReference>
<gene>
    <name evidence="1" type="ORF">NK718_12755</name>
</gene>
<dbReference type="Proteomes" id="UP001205890">
    <property type="component" value="Unassembled WGS sequence"/>
</dbReference>
<sequence length="82" mass="8916">MATLNEIAAESPIVLPAQKINAGDLMDAALDKLRTIHLALSPENRTWHDAQSLAAVWATVDEAIRDLMPVRNRLQGVEGGDE</sequence>